<evidence type="ECO:0000313" key="4">
    <source>
        <dbReference type="Proteomes" id="UP001371305"/>
    </source>
</evidence>
<keyword evidence="4" id="KW-1185">Reference proteome</keyword>
<feature type="transmembrane region" description="Helical" evidence="1">
    <location>
        <begin position="40"/>
        <end position="61"/>
    </location>
</feature>
<keyword evidence="1" id="KW-0472">Membrane</keyword>
<evidence type="ECO:0000256" key="1">
    <source>
        <dbReference type="SAM" id="Phobius"/>
    </source>
</evidence>
<evidence type="ECO:0000313" key="3">
    <source>
        <dbReference type="EMBL" id="MEK7950695.1"/>
    </source>
</evidence>
<dbReference type="InterPro" id="IPR027783">
    <property type="entry name" value="Bacterial_PH-related"/>
</dbReference>
<accession>A0ABU9ASJ0</accession>
<feature type="transmembrane region" description="Helical" evidence="1">
    <location>
        <begin position="12"/>
        <end position="34"/>
    </location>
</feature>
<reference evidence="3 4" key="1">
    <citation type="submission" date="2024-04" db="EMBL/GenBank/DDBJ databases">
        <title>Luteolibacter sp. isolated from soil.</title>
        <authorList>
            <person name="An J."/>
        </authorList>
    </citation>
    <scope>NUCLEOTIDE SEQUENCE [LARGE SCALE GENOMIC DNA]</scope>
    <source>
        <strain evidence="3 4">Y139</strain>
    </source>
</reference>
<organism evidence="3 4">
    <name type="scientific">Luteolibacter soli</name>
    <dbReference type="NCBI Taxonomy" id="3135280"/>
    <lineage>
        <taxon>Bacteria</taxon>
        <taxon>Pseudomonadati</taxon>
        <taxon>Verrucomicrobiota</taxon>
        <taxon>Verrucomicrobiia</taxon>
        <taxon>Verrucomicrobiales</taxon>
        <taxon>Verrucomicrobiaceae</taxon>
        <taxon>Luteolibacter</taxon>
    </lineage>
</organism>
<feature type="domain" description="Bacterial Pleckstrin homology" evidence="2">
    <location>
        <begin position="63"/>
        <end position="158"/>
    </location>
</feature>
<evidence type="ECO:0000259" key="2">
    <source>
        <dbReference type="Pfam" id="PF10882"/>
    </source>
</evidence>
<gene>
    <name evidence="3" type="ORF">WKV53_09325</name>
</gene>
<sequence>MKEFAAPWGLTLRWSSFGLVAFAILISAATALLPRGIPASGAWLAAGSIPLILLCCLPFVVRSYTIAGDELLIRRLLWTTRLPLAGLKSAEALPRAMSGSLRTCGNGGGFSFTGWYWSKALGSYRAFVTDLNRTVVLRFEKRTVVVSPAEPEDFVRQLAPQPS</sequence>
<dbReference type="EMBL" id="JBBUKT010000003">
    <property type="protein sequence ID" value="MEK7950695.1"/>
    <property type="molecule type" value="Genomic_DNA"/>
</dbReference>
<dbReference type="RefSeq" id="WP_341404297.1">
    <property type="nucleotide sequence ID" value="NZ_JBBUKT010000003.1"/>
</dbReference>
<comment type="caution">
    <text evidence="3">The sequence shown here is derived from an EMBL/GenBank/DDBJ whole genome shotgun (WGS) entry which is preliminary data.</text>
</comment>
<keyword evidence="1" id="KW-1133">Transmembrane helix</keyword>
<dbReference type="Pfam" id="PF10882">
    <property type="entry name" value="bPH_5"/>
    <property type="match status" value="1"/>
</dbReference>
<protein>
    <submittedName>
        <fullName evidence="3">PH domain-containing protein</fullName>
    </submittedName>
</protein>
<proteinExistence type="predicted"/>
<keyword evidence="1" id="KW-0812">Transmembrane</keyword>
<dbReference type="Proteomes" id="UP001371305">
    <property type="component" value="Unassembled WGS sequence"/>
</dbReference>
<name>A0ABU9ASJ0_9BACT</name>